<dbReference type="SUPFAM" id="SSF52540">
    <property type="entry name" value="P-loop containing nucleoside triphosphate hydrolases"/>
    <property type="match status" value="1"/>
</dbReference>
<evidence type="ECO:0000256" key="7">
    <source>
        <dbReference type="ARBA" id="ARBA00022989"/>
    </source>
</evidence>
<feature type="transmembrane region" description="Helical" evidence="10">
    <location>
        <begin position="261"/>
        <end position="281"/>
    </location>
</feature>
<evidence type="ECO:0000256" key="10">
    <source>
        <dbReference type="SAM" id="Phobius"/>
    </source>
</evidence>
<feature type="transmembrane region" description="Helical" evidence="10">
    <location>
        <begin position="72"/>
        <end position="92"/>
    </location>
</feature>
<dbReference type="InterPro" id="IPR036640">
    <property type="entry name" value="ABC1_TM_sf"/>
</dbReference>
<dbReference type="GO" id="GO:0005524">
    <property type="term" value="F:ATP binding"/>
    <property type="evidence" value="ECO:0007669"/>
    <property type="project" value="UniProtKB-KW"/>
</dbReference>
<keyword evidence="5" id="KW-0547">Nucleotide-binding</keyword>
<feature type="transmembrane region" description="Helical" evidence="10">
    <location>
        <begin position="178"/>
        <end position="201"/>
    </location>
</feature>
<dbReference type="SUPFAM" id="SSF90123">
    <property type="entry name" value="ABC transporter transmembrane region"/>
    <property type="match status" value="1"/>
</dbReference>
<keyword evidence="3" id="KW-1003">Cell membrane</keyword>
<organism evidence="13 14">
    <name type="scientific">Sandaracinus amylolyticus</name>
    <dbReference type="NCBI Taxonomy" id="927083"/>
    <lineage>
        <taxon>Bacteria</taxon>
        <taxon>Pseudomonadati</taxon>
        <taxon>Myxococcota</taxon>
        <taxon>Polyangia</taxon>
        <taxon>Polyangiales</taxon>
        <taxon>Sandaracinaceae</taxon>
        <taxon>Sandaracinus</taxon>
    </lineage>
</organism>
<evidence type="ECO:0000259" key="12">
    <source>
        <dbReference type="PROSITE" id="PS50929"/>
    </source>
</evidence>
<dbReference type="CDD" id="cd18541">
    <property type="entry name" value="ABC_6TM_TmrB_like"/>
    <property type="match status" value="1"/>
</dbReference>
<dbReference type="GO" id="GO:0016887">
    <property type="term" value="F:ATP hydrolysis activity"/>
    <property type="evidence" value="ECO:0007669"/>
    <property type="project" value="InterPro"/>
</dbReference>
<dbReference type="InterPro" id="IPR027417">
    <property type="entry name" value="P-loop_NTPase"/>
</dbReference>
<dbReference type="Pfam" id="PF00664">
    <property type="entry name" value="ABC_membrane"/>
    <property type="match status" value="1"/>
</dbReference>
<feature type="compositionally biased region" description="Polar residues" evidence="9">
    <location>
        <begin position="18"/>
        <end position="27"/>
    </location>
</feature>
<dbReference type="GO" id="GO:0015421">
    <property type="term" value="F:ABC-type oligopeptide transporter activity"/>
    <property type="evidence" value="ECO:0007669"/>
    <property type="project" value="TreeGrafter"/>
</dbReference>
<dbReference type="AlphaFoldDB" id="A0A0F6YJB9"/>
<feature type="domain" description="ABC transmembrane type-1" evidence="12">
    <location>
        <begin position="40"/>
        <end position="321"/>
    </location>
</feature>
<feature type="transmembrane region" description="Helical" evidence="10">
    <location>
        <begin position="301"/>
        <end position="319"/>
    </location>
</feature>
<comment type="subcellular location">
    <subcellularLocation>
        <location evidence="1">Cell membrane</location>
        <topology evidence="1">Multi-pass membrane protein</topology>
    </subcellularLocation>
</comment>
<feature type="domain" description="ABC transporter" evidence="11">
    <location>
        <begin position="354"/>
        <end position="591"/>
    </location>
</feature>
<evidence type="ECO:0000259" key="11">
    <source>
        <dbReference type="PROSITE" id="PS50893"/>
    </source>
</evidence>
<dbReference type="PROSITE" id="PS00211">
    <property type="entry name" value="ABC_TRANSPORTER_1"/>
    <property type="match status" value="1"/>
</dbReference>
<keyword evidence="2" id="KW-0813">Transport</keyword>
<keyword evidence="4 10" id="KW-0812">Transmembrane</keyword>
<sequence length="602" mass="65411">MPFRIAGAKETAPVAGHDQSTSARAPTLSETVRPYAKRLAFGFTLLLLTQAAEKAIPWMLRLGLDALRADQLAQVQEMALWVIGLAAVAWVVRTSSRIQIFNVGRDVEYDLRNALLERLHALGPSFFRHMSVGEIMSRATNDLAQVRLLVGFAGLNVVNSILAFVAAITLMFATSPRLTLLALIPYPFIALSSAGFARALFKRSSAAQQVIGKLAERVQEDVAGARLVRSLGLEPHQRARFAKVNAEAVDRNMALVTLRGLMWPVLFGLSSVGTLIVVWQGGAMVLEGSLTVGEFAAFNAYLGQLLWPTLAFGYILSILQRGRASYARVGEILESKPDVQEAPDAKRAGHAGALRVDGLTFAYQERRVLEDIAFEVPAGGRLAVVGATGSGKSTLAALLPRLLPTPEGRVFLDDDDVTHLQLRDLRDRVGYAQQEPFLFSTTVEKNLAFALDDPDAADAQERIRHAAREACVLDEIESMPEGFATVVGERGVQLSGGQKQRLALARALLNDPRVLVLDDPMSAVDARTEAAILEALERAAEGRTLVLVTHRIAAASRADRIVVLDHGRVVEHGTHDELVAKDGLYARLAARQRLEREISALQ</sequence>
<evidence type="ECO:0000256" key="8">
    <source>
        <dbReference type="ARBA" id="ARBA00023136"/>
    </source>
</evidence>
<gene>
    <name evidence="13" type="ORF">DB32_003987</name>
</gene>
<dbReference type="InterPro" id="IPR003439">
    <property type="entry name" value="ABC_transporter-like_ATP-bd"/>
</dbReference>
<keyword evidence="14" id="KW-1185">Reference proteome</keyword>
<accession>A0A0F6YJB9</accession>
<evidence type="ECO:0000256" key="4">
    <source>
        <dbReference type="ARBA" id="ARBA00022692"/>
    </source>
</evidence>
<dbReference type="PANTHER" id="PTHR43394:SF1">
    <property type="entry name" value="ATP-BINDING CASSETTE SUB-FAMILY B MEMBER 10, MITOCHONDRIAL"/>
    <property type="match status" value="1"/>
</dbReference>
<dbReference type="Gene3D" id="1.20.1560.10">
    <property type="entry name" value="ABC transporter type 1, transmembrane domain"/>
    <property type="match status" value="1"/>
</dbReference>
<dbReference type="EMBL" id="CP011125">
    <property type="protein sequence ID" value="AKF06838.1"/>
    <property type="molecule type" value="Genomic_DNA"/>
</dbReference>
<evidence type="ECO:0000256" key="2">
    <source>
        <dbReference type="ARBA" id="ARBA00022448"/>
    </source>
</evidence>
<feature type="transmembrane region" description="Helical" evidence="10">
    <location>
        <begin position="39"/>
        <end position="60"/>
    </location>
</feature>
<dbReference type="InterPro" id="IPR039421">
    <property type="entry name" value="Type_1_exporter"/>
</dbReference>
<proteinExistence type="predicted"/>
<dbReference type="FunFam" id="3.40.50.300:FF:000221">
    <property type="entry name" value="Multidrug ABC transporter ATP-binding protein"/>
    <property type="match status" value="1"/>
</dbReference>
<dbReference type="InterPro" id="IPR003593">
    <property type="entry name" value="AAA+_ATPase"/>
</dbReference>
<feature type="region of interest" description="Disordered" evidence="9">
    <location>
        <begin position="1"/>
        <end position="27"/>
    </location>
</feature>
<name>A0A0F6YJB9_9BACT</name>
<feature type="transmembrane region" description="Helical" evidence="10">
    <location>
        <begin position="148"/>
        <end position="172"/>
    </location>
</feature>
<dbReference type="PROSITE" id="PS50929">
    <property type="entry name" value="ABC_TM1F"/>
    <property type="match status" value="1"/>
</dbReference>
<evidence type="ECO:0000313" key="13">
    <source>
        <dbReference type="EMBL" id="AKF06838.1"/>
    </source>
</evidence>
<dbReference type="Pfam" id="PF00005">
    <property type="entry name" value="ABC_tran"/>
    <property type="match status" value="1"/>
</dbReference>
<evidence type="ECO:0000313" key="14">
    <source>
        <dbReference type="Proteomes" id="UP000034883"/>
    </source>
</evidence>
<dbReference type="InterPro" id="IPR011527">
    <property type="entry name" value="ABC1_TM_dom"/>
</dbReference>
<dbReference type="Gene3D" id="3.40.50.300">
    <property type="entry name" value="P-loop containing nucleotide triphosphate hydrolases"/>
    <property type="match status" value="1"/>
</dbReference>
<reference evidence="13 14" key="1">
    <citation type="submission" date="2015-03" db="EMBL/GenBank/DDBJ databases">
        <title>Genome assembly of Sandaracinus amylolyticus DSM 53668.</title>
        <authorList>
            <person name="Sharma G."/>
            <person name="Subramanian S."/>
        </authorList>
    </citation>
    <scope>NUCLEOTIDE SEQUENCE [LARGE SCALE GENOMIC DNA]</scope>
    <source>
        <strain evidence="13 14">DSM 53668</strain>
    </source>
</reference>
<dbReference type="InterPro" id="IPR017871">
    <property type="entry name" value="ABC_transporter-like_CS"/>
</dbReference>
<keyword evidence="7 10" id="KW-1133">Transmembrane helix</keyword>
<keyword evidence="8 10" id="KW-0472">Membrane</keyword>
<protein>
    <submittedName>
        <fullName evidence="13">Lipid A export ATP-binding/permease protein MsbA</fullName>
    </submittedName>
</protein>
<dbReference type="KEGG" id="samy:DB32_003987"/>
<dbReference type="STRING" id="927083.DB32_003987"/>
<dbReference type="PANTHER" id="PTHR43394">
    <property type="entry name" value="ATP-DEPENDENT PERMEASE MDL1, MITOCHONDRIAL"/>
    <property type="match status" value="1"/>
</dbReference>
<evidence type="ECO:0000256" key="6">
    <source>
        <dbReference type="ARBA" id="ARBA00022840"/>
    </source>
</evidence>
<dbReference type="Proteomes" id="UP000034883">
    <property type="component" value="Chromosome"/>
</dbReference>
<dbReference type="GO" id="GO:0005886">
    <property type="term" value="C:plasma membrane"/>
    <property type="evidence" value="ECO:0007669"/>
    <property type="project" value="UniProtKB-SubCell"/>
</dbReference>
<evidence type="ECO:0000256" key="5">
    <source>
        <dbReference type="ARBA" id="ARBA00022741"/>
    </source>
</evidence>
<dbReference type="SMART" id="SM00382">
    <property type="entry name" value="AAA"/>
    <property type="match status" value="1"/>
</dbReference>
<dbReference type="PROSITE" id="PS50893">
    <property type="entry name" value="ABC_TRANSPORTER_2"/>
    <property type="match status" value="1"/>
</dbReference>
<keyword evidence="6 13" id="KW-0067">ATP-binding</keyword>
<evidence type="ECO:0000256" key="9">
    <source>
        <dbReference type="SAM" id="MobiDB-lite"/>
    </source>
</evidence>
<evidence type="ECO:0000256" key="3">
    <source>
        <dbReference type="ARBA" id="ARBA00022475"/>
    </source>
</evidence>
<evidence type="ECO:0000256" key="1">
    <source>
        <dbReference type="ARBA" id="ARBA00004651"/>
    </source>
</evidence>